<reference evidence="6" key="1">
    <citation type="submission" date="2021-02" db="EMBL/GenBank/DDBJ databases">
        <authorList>
            <person name="Dougan E. K."/>
            <person name="Rhodes N."/>
            <person name="Thang M."/>
            <person name="Chan C."/>
        </authorList>
    </citation>
    <scope>NUCLEOTIDE SEQUENCE</scope>
</reference>
<dbReference type="AlphaFoldDB" id="A0A812IWS1"/>
<organism evidence="6 7">
    <name type="scientific">Symbiodinium pilosum</name>
    <name type="common">Dinoflagellate</name>
    <dbReference type="NCBI Taxonomy" id="2952"/>
    <lineage>
        <taxon>Eukaryota</taxon>
        <taxon>Sar</taxon>
        <taxon>Alveolata</taxon>
        <taxon>Dinophyceae</taxon>
        <taxon>Suessiales</taxon>
        <taxon>Symbiodiniaceae</taxon>
        <taxon>Symbiodinium</taxon>
    </lineage>
</organism>
<name>A0A812IWS1_SYMPI</name>
<keyword evidence="4 5" id="KW-0472">Membrane</keyword>
<keyword evidence="2 5" id="KW-0812">Transmembrane</keyword>
<dbReference type="EMBL" id="CAJNIZ010001465">
    <property type="protein sequence ID" value="CAE7191535.1"/>
    <property type="molecule type" value="Genomic_DNA"/>
</dbReference>
<evidence type="ECO:0000256" key="1">
    <source>
        <dbReference type="ARBA" id="ARBA00004141"/>
    </source>
</evidence>
<comment type="caution">
    <text evidence="6">The sequence shown here is derived from an EMBL/GenBank/DDBJ whole genome shotgun (WGS) entry which is preliminary data.</text>
</comment>
<keyword evidence="3 5" id="KW-1133">Transmembrane helix</keyword>
<dbReference type="Gene3D" id="1.20.120.350">
    <property type="entry name" value="Voltage-gated potassium channels. Chain C"/>
    <property type="match status" value="1"/>
</dbReference>
<feature type="transmembrane region" description="Helical" evidence="5">
    <location>
        <begin position="46"/>
        <end position="66"/>
    </location>
</feature>
<evidence type="ECO:0000256" key="4">
    <source>
        <dbReference type="ARBA" id="ARBA00023136"/>
    </source>
</evidence>
<proteinExistence type="predicted"/>
<evidence type="ECO:0000256" key="3">
    <source>
        <dbReference type="ARBA" id="ARBA00022989"/>
    </source>
</evidence>
<keyword evidence="7" id="KW-1185">Reference proteome</keyword>
<comment type="subcellular location">
    <subcellularLocation>
        <location evidence="1">Membrane</location>
        <topology evidence="1">Multi-pass membrane protein</topology>
    </subcellularLocation>
</comment>
<evidence type="ECO:0000256" key="5">
    <source>
        <dbReference type="SAM" id="Phobius"/>
    </source>
</evidence>
<evidence type="ECO:0000256" key="2">
    <source>
        <dbReference type="ARBA" id="ARBA00022692"/>
    </source>
</evidence>
<feature type="transmembrane region" description="Helical" evidence="5">
    <location>
        <begin position="86"/>
        <end position="102"/>
    </location>
</feature>
<dbReference type="GO" id="GO:0016020">
    <property type="term" value="C:membrane"/>
    <property type="evidence" value="ECO:0007669"/>
    <property type="project" value="UniProtKB-SubCell"/>
</dbReference>
<accession>A0A812IWS1</accession>
<feature type="non-terminal residue" evidence="6">
    <location>
        <position position="118"/>
    </location>
</feature>
<sequence>PEVEKTPETGLISKVRRTAVDFAEWWDALVEPERTGRAQDALESRWFRIMSALVIVVNAIVVTWLTDWSLEHSGRNMPPGFELVDLAFLLFYAMEIILKFYVHQGYFFANENAAWNLF</sequence>
<gene>
    <name evidence="6" type="primary">CACNA1G</name>
    <name evidence="6" type="ORF">SPIL2461_LOCUS1507</name>
</gene>
<feature type="non-terminal residue" evidence="6">
    <location>
        <position position="1"/>
    </location>
</feature>
<protein>
    <submittedName>
        <fullName evidence="6">CACNA1G protein</fullName>
    </submittedName>
</protein>
<dbReference type="OrthoDB" id="426937at2759"/>
<dbReference type="Proteomes" id="UP000649617">
    <property type="component" value="Unassembled WGS sequence"/>
</dbReference>
<evidence type="ECO:0000313" key="6">
    <source>
        <dbReference type="EMBL" id="CAE7191535.1"/>
    </source>
</evidence>
<dbReference type="InterPro" id="IPR027359">
    <property type="entry name" value="Volt_channel_dom_sf"/>
</dbReference>
<evidence type="ECO:0000313" key="7">
    <source>
        <dbReference type="Proteomes" id="UP000649617"/>
    </source>
</evidence>
<dbReference type="SUPFAM" id="SSF81324">
    <property type="entry name" value="Voltage-gated potassium channels"/>
    <property type="match status" value="1"/>
</dbReference>